<dbReference type="GO" id="GO:0009307">
    <property type="term" value="P:DNA restriction-modification system"/>
    <property type="evidence" value="ECO:0007669"/>
    <property type="project" value="UniProtKB-KW"/>
</dbReference>
<dbReference type="GO" id="GO:0009035">
    <property type="term" value="F:type I site-specific deoxyribonuclease activity"/>
    <property type="evidence" value="ECO:0007669"/>
    <property type="project" value="UniProtKB-EC"/>
</dbReference>
<keyword evidence="7" id="KW-0255">Endonuclease</keyword>
<name>A0A0W0GKS5_9CHLR</name>
<dbReference type="OrthoDB" id="9758243at2"/>
<dbReference type="Pfam" id="PF04313">
    <property type="entry name" value="HSDR_N"/>
    <property type="match status" value="1"/>
</dbReference>
<comment type="function">
    <text evidence="11">Subunit R is required for both nuclease and ATPase activities, but not for modification.</text>
</comment>
<dbReference type="EC" id="3.1.21.3" evidence="11"/>
<feature type="compositionally biased region" description="Basic and acidic residues" evidence="13">
    <location>
        <begin position="429"/>
        <end position="438"/>
    </location>
</feature>
<sequence length="1164" mass="132478">MSKIYWETNLVERAFCEQLQKMGWEWTEGDVDVAELTERENFREVFLKNRLVEALRQVNLRDGQPWLDDARVEKAIRDLKQAPGHQLLEINQAATELLLKGTVAEGLPDWDNNRPQPIRYIDFETPEKNDFLVVNQFKVELTSGRGHVIPDAVLFVNGIPVVVAEFKSPGIENPIHEAINQILRYSNQRRELFPTLYTDSEGVEKLFYTNQLLIASDFFEARAATVGAPPEAYLEWSDTSPIPISAVTEDLGIGSTNGDLEEAKGELLSVGPEQTERVGTPLFFRRTEQRPEALGIGQGAALQSQQVLTAGMLRPAHLLDLIRNFTIFQQVDGKTRKIVAHYQQFRAIQKATLRLQEGRTRSQGAERDERGGIIWHTQGSGKSLSMVFLVRKMRTLDRLKRYKIVTVTDRTDLEGQLRETARLSGEAVRPTDKDRSTRESSTAMTQRILSESTPDIVFAMLQKYQDVDRQAKSDEKIAMTIVRKEKKPGKDEPVVEKEVTFEESIHFEEFPVLNESDEILVLVDEAHRSHSRSLHRNLRKALPNAAIIGFTGTPILSKDKTETRAIFGDFIDKYLLQDAEMDGTTVPILYEGRTADGLVKDASNLDQLFEDMFRTYSEGELAVIKAKYCTAGDVLEAPLLIEQKAADMLRHYVSVVLPEGYKAQVVATSRRAAISYREKLLVARDKLVRNIEALPASILTLQDHEIQQLDQQTRFLVRAHVLLPRIRALDVAVVISGNHNDPEPWWDWSNKEKQDEYTKRFKRKLAVERTEKTDPLALMVVNNMLLTGFDAPIEQVIYLDRKVIAHDLLQAIARVNRTHGHKKCGYVVDYIGVARHLNDALKDYDREDTSGALIDINVELPKLIDRRNRAVAVFIDRGITDLQTEVEVCVALLEDLKVRAGFINKLRMFYETLNILEHRPEVPSGVFRDAKLLGFINKVAANLYRDSALNLQGVAEKVKALIDSYILARGVDPKIPPTTITDTEFERVLQAQSGSRARAAQMQYAARYHIIGFTNQNPAFARKMSEKLEEILKRFKDDWDALERELRKFIDELRQGDRNDFPGLDPYIQVPFVRLILEACSEGRDLDDAQKKAAINTTLDIVERIRQEVVKVGFWKNSDRRELLTKQIVRDLDASGVCPLGKERDIAQRLVALAKENHENLVRK</sequence>
<gene>
    <name evidence="15" type="ORF">DEALK_00510</name>
</gene>
<dbReference type="Gene3D" id="3.40.50.300">
    <property type="entry name" value="P-loop containing nucleotide triphosphate hydrolases"/>
    <property type="match status" value="2"/>
</dbReference>
<dbReference type="InterPro" id="IPR027417">
    <property type="entry name" value="P-loop_NTPase"/>
</dbReference>
<evidence type="ECO:0000256" key="9">
    <source>
        <dbReference type="ARBA" id="ARBA00022840"/>
    </source>
</evidence>
<dbReference type="InterPro" id="IPR055180">
    <property type="entry name" value="HsdR_RecA-like_helicase_dom_2"/>
</dbReference>
<dbReference type="CDD" id="cd22332">
    <property type="entry name" value="HsdR_N"/>
    <property type="match status" value="1"/>
</dbReference>
<evidence type="ECO:0000256" key="5">
    <source>
        <dbReference type="ARBA" id="ARBA00022741"/>
    </source>
</evidence>
<feature type="region of interest" description="Disordered" evidence="13">
    <location>
        <begin position="422"/>
        <end position="445"/>
    </location>
</feature>
<dbReference type="PATRIC" id="fig|1217799.6.peg.50"/>
<organism evidence="15 16">
    <name type="scientific">Dehalogenimonas alkenigignens</name>
    <dbReference type="NCBI Taxonomy" id="1217799"/>
    <lineage>
        <taxon>Bacteria</taxon>
        <taxon>Bacillati</taxon>
        <taxon>Chloroflexota</taxon>
        <taxon>Dehalococcoidia</taxon>
        <taxon>Dehalococcoidales</taxon>
        <taxon>Dehalococcoidaceae</taxon>
        <taxon>Dehalogenimonas</taxon>
    </lineage>
</organism>
<feature type="coiled-coil region" evidence="12">
    <location>
        <begin position="1025"/>
        <end position="1052"/>
    </location>
</feature>
<dbReference type="EMBL" id="LFDV01000001">
    <property type="protein sequence ID" value="KTB49139.1"/>
    <property type="molecule type" value="Genomic_DNA"/>
</dbReference>
<dbReference type="PANTHER" id="PTHR30195:SF15">
    <property type="entry name" value="TYPE I RESTRICTION ENZYME HINDI ENDONUCLEASE SUBUNIT"/>
    <property type="match status" value="1"/>
</dbReference>
<dbReference type="Gene3D" id="3.90.1570.50">
    <property type="match status" value="1"/>
</dbReference>
<evidence type="ECO:0000313" key="16">
    <source>
        <dbReference type="Proteomes" id="UP000053947"/>
    </source>
</evidence>
<evidence type="ECO:0000313" key="15">
    <source>
        <dbReference type="EMBL" id="KTB49139.1"/>
    </source>
</evidence>
<dbReference type="SUPFAM" id="SSF52540">
    <property type="entry name" value="P-loop containing nucleoside triphosphate hydrolases"/>
    <property type="match status" value="2"/>
</dbReference>
<comment type="catalytic activity">
    <reaction evidence="1 11">
        <text>Endonucleolytic cleavage of DNA to give random double-stranded fragments with terminal 5'-phosphates, ATP is simultaneously hydrolyzed.</text>
        <dbReference type="EC" id="3.1.21.3"/>
    </reaction>
</comment>
<dbReference type="InterPro" id="IPR040980">
    <property type="entry name" value="SWI2_SNF2"/>
</dbReference>
<dbReference type="RefSeq" id="WP_058437600.1">
    <property type="nucleotide sequence ID" value="NZ_KQ758903.1"/>
</dbReference>
<keyword evidence="5 11" id="KW-0547">Nucleotide-binding</keyword>
<keyword evidence="12" id="KW-0175">Coiled coil</keyword>
<dbReference type="GO" id="GO:0005524">
    <property type="term" value="F:ATP binding"/>
    <property type="evidence" value="ECO:0007669"/>
    <property type="project" value="UniProtKB-KW"/>
</dbReference>
<dbReference type="InterPro" id="IPR014001">
    <property type="entry name" value="Helicase_ATP-bd"/>
</dbReference>
<keyword evidence="9 11" id="KW-0067">ATP-binding</keyword>
<dbReference type="InterPro" id="IPR007409">
    <property type="entry name" value="Restrct_endonuc_type1_HsdR_N"/>
</dbReference>
<reference evidence="15 16" key="1">
    <citation type="submission" date="2015-06" db="EMBL/GenBank/DDBJ databases">
        <title>Genome sequence of the organohalide-respiring Dehalogenimonas alkenigignens type strain (IP3-3T).</title>
        <authorList>
            <person name="Key T.A."/>
            <person name="Richmond D.P."/>
            <person name="Bowman K.S."/>
            <person name="Cho Y.-J."/>
            <person name="Chun J."/>
            <person name="da Costa M.S."/>
            <person name="Rainey F.A."/>
            <person name="Moe W.M."/>
        </authorList>
    </citation>
    <scope>NUCLEOTIDE SEQUENCE [LARGE SCALE GENOMIC DNA]</scope>
    <source>
        <strain evidence="15 16">IP3-3</strain>
    </source>
</reference>
<evidence type="ECO:0000256" key="4">
    <source>
        <dbReference type="ARBA" id="ARBA00022722"/>
    </source>
</evidence>
<evidence type="ECO:0000256" key="11">
    <source>
        <dbReference type="RuleBase" id="RU364115"/>
    </source>
</evidence>
<dbReference type="InterPro" id="IPR051268">
    <property type="entry name" value="Type-I_R_enzyme_R_subunit"/>
</dbReference>
<evidence type="ECO:0000256" key="12">
    <source>
        <dbReference type="SAM" id="Coils"/>
    </source>
</evidence>
<keyword evidence="10 11" id="KW-0238">DNA-binding</keyword>
<evidence type="ECO:0000256" key="2">
    <source>
        <dbReference type="ARBA" id="ARBA00008598"/>
    </source>
</evidence>
<accession>A0A0W0GKS5</accession>
<dbReference type="PANTHER" id="PTHR30195">
    <property type="entry name" value="TYPE I SITE-SPECIFIC DEOXYRIBONUCLEASE PROTEIN SUBUNIT M AND R"/>
    <property type="match status" value="1"/>
</dbReference>
<dbReference type="CDD" id="cd18800">
    <property type="entry name" value="SF2_C_EcoR124I-like"/>
    <property type="match status" value="1"/>
</dbReference>
<evidence type="ECO:0000256" key="8">
    <source>
        <dbReference type="ARBA" id="ARBA00022801"/>
    </source>
</evidence>
<comment type="caution">
    <text evidence="15">The sequence shown here is derived from an EMBL/GenBank/DDBJ whole genome shotgun (WGS) entry which is preliminary data.</text>
</comment>
<evidence type="ECO:0000256" key="1">
    <source>
        <dbReference type="ARBA" id="ARBA00000851"/>
    </source>
</evidence>
<dbReference type="NCBIfam" id="TIGR00348">
    <property type="entry name" value="hsdR"/>
    <property type="match status" value="1"/>
</dbReference>
<dbReference type="STRING" id="1217799.DEALK_00510"/>
<protein>
    <recommendedName>
        <fullName evidence="11">Type I restriction enzyme endonuclease subunit</fullName>
        <shortName evidence="11">R protein</shortName>
        <ecNumber evidence="11">3.1.21.3</ecNumber>
    </recommendedName>
</protein>
<feature type="domain" description="Helicase ATP-binding" evidence="14">
    <location>
        <begin position="341"/>
        <end position="591"/>
    </location>
</feature>
<dbReference type="InterPro" id="IPR004473">
    <property type="entry name" value="Restrct_endonuc_typeI_HsdR"/>
</dbReference>
<evidence type="ECO:0000256" key="6">
    <source>
        <dbReference type="ARBA" id="ARBA00022747"/>
    </source>
</evidence>
<evidence type="ECO:0000256" key="3">
    <source>
        <dbReference type="ARBA" id="ARBA00011296"/>
    </source>
</evidence>
<keyword evidence="16" id="KW-1185">Reference proteome</keyword>
<evidence type="ECO:0000259" key="14">
    <source>
        <dbReference type="SMART" id="SM00487"/>
    </source>
</evidence>
<dbReference type="Pfam" id="PF22679">
    <property type="entry name" value="T1R_D3-like"/>
    <property type="match status" value="1"/>
</dbReference>
<dbReference type="Proteomes" id="UP000053947">
    <property type="component" value="Unassembled WGS sequence"/>
</dbReference>
<comment type="similarity">
    <text evidence="2 11">Belongs to the HsdR family.</text>
</comment>
<comment type="subunit">
    <text evidence="3 11">The type I restriction/modification system is composed of three polypeptides R, M and S.</text>
</comment>
<evidence type="ECO:0000256" key="7">
    <source>
        <dbReference type="ARBA" id="ARBA00022759"/>
    </source>
</evidence>
<dbReference type="AlphaFoldDB" id="A0A0W0GKS5"/>
<keyword evidence="8 11" id="KW-0378">Hydrolase</keyword>
<proteinExistence type="inferred from homology"/>
<keyword evidence="4" id="KW-0540">Nuclease</keyword>
<dbReference type="GO" id="GO:0003677">
    <property type="term" value="F:DNA binding"/>
    <property type="evidence" value="ECO:0007669"/>
    <property type="project" value="UniProtKB-KW"/>
</dbReference>
<dbReference type="Pfam" id="PF18766">
    <property type="entry name" value="SWI2_SNF2"/>
    <property type="match status" value="1"/>
</dbReference>
<dbReference type="CDD" id="cd18030">
    <property type="entry name" value="DEXHc_RE_I_HsdR"/>
    <property type="match status" value="1"/>
</dbReference>
<dbReference type="REBASE" id="158673">
    <property type="entry name" value="DalIP33ORF480P"/>
</dbReference>
<keyword evidence="6 11" id="KW-0680">Restriction system</keyword>
<evidence type="ECO:0000256" key="10">
    <source>
        <dbReference type="ARBA" id="ARBA00023125"/>
    </source>
</evidence>
<dbReference type="SMART" id="SM00487">
    <property type="entry name" value="DEXDc"/>
    <property type="match status" value="1"/>
</dbReference>
<evidence type="ECO:0000256" key="13">
    <source>
        <dbReference type="SAM" id="MobiDB-lite"/>
    </source>
</evidence>